<name>A0AAE0MR91_9PEZI</name>
<protein>
    <submittedName>
        <fullName evidence="1">Uncharacterized protein</fullName>
    </submittedName>
</protein>
<sequence>MTTHNEKPSAIKKLPLELRDLICEHMASTLHSALHHSSLPEDDPWTFSWTTPHRPPDCQIIQKRLRALSLVSKAWSRSAQRALFAVIPISSARCLMKLLRSLLLYPKNRRFIRCLIPIFSFQCDKLYVGRYRVPFNLGMLTLAQFVDNLGHILFTPTVDELPHAMLLRTSLIKHALHPLLPDPSNHADADYSVYRFREVLNSALWSVVHLSPSLSTVHLRTETYYSASPFGYGEEMTYSGRFLEGGRPLLKTLSLHSDAFPTVYNRRDYEELAYECWMSCIPSIQYITLLGDSNWMHNGECSEARKLDDVYRWLDSVTKLTSLRLLNGHKHTLEELVFDGYQGMALSEQDREVVSSTNITRFGPTKTLSCLPELEKLAYLKLPLHFLISNMDAHFIHEYMSPENEGEALALVNTSFPPSLKRLDIVVYGFYLDEERVGEIYPLRTITVRF</sequence>
<proteinExistence type="predicted"/>
<keyword evidence="2" id="KW-1185">Reference proteome</keyword>
<dbReference type="EMBL" id="JAUEPP010000004">
    <property type="protein sequence ID" value="KAK3344750.1"/>
    <property type="molecule type" value="Genomic_DNA"/>
</dbReference>
<dbReference type="Proteomes" id="UP001278500">
    <property type="component" value="Unassembled WGS sequence"/>
</dbReference>
<accession>A0AAE0MR91</accession>
<dbReference type="AlphaFoldDB" id="A0AAE0MR91"/>
<reference evidence="1" key="2">
    <citation type="submission" date="2023-06" db="EMBL/GenBank/DDBJ databases">
        <authorList>
            <consortium name="Lawrence Berkeley National Laboratory"/>
            <person name="Haridas S."/>
            <person name="Hensen N."/>
            <person name="Bonometti L."/>
            <person name="Westerberg I."/>
            <person name="Brannstrom I.O."/>
            <person name="Guillou S."/>
            <person name="Cros-Aarteil S."/>
            <person name="Calhoun S."/>
            <person name="Kuo A."/>
            <person name="Mondo S."/>
            <person name="Pangilinan J."/>
            <person name="Riley R."/>
            <person name="Labutti K."/>
            <person name="Andreopoulos B."/>
            <person name="Lipzen A."/>
            <person name="Chen C."/>
            <person name="Yanf M."/>
            <person name="Daum C."/>
            <person name="Ng V."/>
            <person name="Clum A."/>
            <person name="Steindorff A."/>
            <person name="Ohm R."/>
            <person name="Martin F."/>
            <person name="Silar P."/>
            <person name="Natvig D."/>
            <person name="Lalanne C."/>
            <person name="Gautier V."/>
            <person name="Ament-Velasquez S.L."/>
            <person name="Kruys A."/>
            <person name="Hutchinson M.I."/>
            <person name="Powell A.J."/>
            <person name="Barry K."/>
            <person name="Miller A.N."/>
            <person name="Grigoriev I.V."/>
            <person name="Debuchy R."/>
            <person name="Gladieux P."/>
            <person name="Thoren M.H."/>
            <person name="Johannesson H."/>
        </authorList>
    </citation>
    <scope>NUCLEOTIDE SEQUENCE</scope>
    <source>
        <strain evidence="1">CBS 560.94</strain>
    </source>
</reference>
<reference evidence="1" key="1">
    <citation type="journal article" date="2023" name="Mol. Phylogenet. Evol.">
        <title>Genome-scale phylogeny and comparative genomics of the fungal order Sordariales.</title>
        <authorList>
            <person name="Hensen N."/>
            <person name="Bonometti L."/>
            <person name="Westerberg I."/>
            <person name="Brannstrom I.O."/>
            <person name="Guillou S."/>
            <person name="Cros-Aarteil S."/>
            <person name="Calhoun S."/>
            <person name="Haridas S."/>
            <person name="Kuo A."/>
            <person name="Mondo S."/>
            <person name="Pangilinan J."/>
            <person name="Riley R."/>
            <person name="LaButti K."/>
            <person name="Andreopoulos B."/>
            <person name="Lipzen A."/>
            <person name="Chen C."/>
            <person name="Yan M."/>
            <person name="Daum C."/>
            <person name="Ng V."/>
            <person name="Clum A."/>
            <person name="Steindorff A."/>
            <person name="Ohm R.A."/>
            <person name="Martin F."/>
            <person name="Silar P."/>
            <person name="Natvig D.O."/>
            <person name="Lalanne C."/>
            <person name="Gautier V."/>
            <person name="Ament-Velasquez S.L."/>
            <person name="Kruys A."/>
            <person name="Hutchinson M.I."/>
            <person name="Powell A.J."/>
            <person name="Barry K."/>
            <person name="Miller A.N."/>
            <person name="Grigoriev I.V."/>
            <person name="Debuchy R."/>
            <person name="Gladieux P."/>
            <person name="Hiltunen Thoren M."/>
            <person name="Johannesson H."/>
        </authorList>
    </citation>
    <scope>NUCLEOTIDE SEQUENCE</scope>
    <source>
        <strain evidence="1">CBS 560.94</strain>
    </source>
</reference>
<evidence type="ECO:0000313" key="1">
    <source>
        <dbReference type="EMBL" id="KAK3344750.1"/>
    </source>
</evidence>
<gene>
    <name evidence="1" type="ORF">B0H65DRAFT_573080</name>
</gene>
<evidence type="ECO:0000313" key="2">
    <source>
        <dbReference type="Proteomes" id="UP001278500"/>
    </source>
</evidence>
<organism evidence="1 2">
    <name type="scientific">Neurospora tetraspora</name>
    <dbReference type="NCBI Taxonomy" id="94610"/>
    <lineage>
        <taxon>Eukaryota</taxon>
        <taxon>Fungi</taxon>
        <taxon>Dikarya</taxon>
        <taxon>Ascomycota</taxon>
        <taxon>Pezizomycotina</taxon>
        <taxon>Sordariomycetes</taxon>
        <taxon>Sordariomycetidae</taxon>
        <taxon>Sordariales</taxon>
        <taxon>Sordariaceae</taxon>
        <taxon>Neurospora</taxon>
    </lineage>
</organism>
<dbReference type="RefSeq" id="XP_062681363.1">
    <property type="nucleotide sequence ID" value="XM_062830535.1"/>
</dbReference>
<comment type="caution">
    <text evidence="1">The sequence shown here is derived from an EMBL/GenBank/DDBJ whole genome shotgun (WGS) entry which is preliminary data.</text>
</comment>
<dbReference type="GeneID" id="87867689"/>